<dbReference type="EMBL" id="JAARPT010000002">
    <property type="protein sequence ID" value="MBC1400887.1"/>
    <property type="molecule type" value="Genomic_DNA"/>
</dbReference>
<feature type="transmembrane region" description="Helical" evidence="1">
    <location>
        <begin position="135"/>
        <end position="158"/>
    </location>
</feature>
<evidence type="ECO:0000313" key="2">
    <source>
        <dbReference type="EMBL" id="MBC1400887.1"/>
    </source>
</evidence>
<dbReference type="RefSeq" id="WP_185405613.1">
    <property type="nucleotide sequence ID" value="NZ_JAARPT010000002.1"/>
</dbReference>
<accession>A0A841YLY0</accession>
<dbReference type="AlphaFoldDB" id="A0A841YLY0"/>
<protein>
    <submittedName>
        <fullName evidence="2">Uncharacterized protein</fullName>
    </submittedName>
</protein>
<evidence type="ECO:0000256" key="1">
    <source>
        <dbReference type="SAM" id="Phobius"/>
    </source>
</evidence>
<evidence type="ECO:0000313" key="3">
    <source>
        <dbReference type="EMBL" id="MBC1616734.1"/>
    </source>
</evidence>
<dbReference type="Proteomes" id="UP000544413">
    <property type="component" value="Unassembled WGS sequence"/>
</dbReference>
<dbReference type="EMBL" id="JAARSH010000006">
    <property type="protein sequence ID" value="MBC1616734.1"/>
    <property type="molecule type" value="Genomic_DNA"/>
</dbReference>
<dbReference type="Proteomes" id="UP000574104">
    <property type="component" value="Unassembled WGS sequence"/>
</dbReference>
<comment type="caution">
    <text evidence="2">The sequence shown here is derived from an EMBL/GenBank/DDBJ whole genome shotgun (WGS) entry which is preliminary data.</text>
</comment>
<reference evidence="4 5" key="1">
    <citation type="submission" date="2020-03" db="EMBL/GenBank/DDBJ databases">
        <title>Soil Listeria distribution.</title>
        <authorList>
            <person name="Liao J."/>
            <person name="Wiedmann M."/>
        </authorList>
    </citation>
    <scope>NUCLEOTIDE SEQUENCE [LARGE SCALE GENOMIC DNA]</scope>
    <source>
        <strain evidence="3 5">FSL L7-1299</strain>
        <strain evidence="2 4">FSL L7-1658</strain>
    </source>
</reference>
<feature type="transmembrane region" description="Helical" evidence="1">
    <location>
        <begin position="5"/>
        <end position="23"/>
    </location>
</feature>
<keyword evidence="1" id="KW-0812">Transmembrane</keyword>
<keyword evidence="1" id="KW-1133">Transmembrane helix</keyword>
<name>A0A841YLY0_9LIST</name>
<proteinExistence type="predicted"/>
<feature type="transmembrane region" description="Helical" evidence="1">
    <location>
        <begin position="110"/>
        <end position="129"/>
    </location>
</feature>
<evidence type="ECO:0000313" key="4">
    <source>
        <dbReference type="Proteomes" id="UP000544413"/>
    </source>
</evidence>
<organism evidence="2 4">
    <name type="scientific">Listeria booriae</name>
    <dbReference type="NCBI Taxonomy" id="1552123"/>
    <lineage>
        <taxon>Bacteria</taxon>
        <taxon>Bacillati</taxon>
        <taxon>Bacillota</taxon>
        <taxon>Bacilli</taxon>
        <taxon>Bacillales</taxon>
        <taxon>Listeriaceae</taxon>
        <taxon>Listeria</taxon>
    </lineage>
</organism>
<gene>
    <name evidence="2" type="ORF">HB836_04690</name>
    <name evidence="3" type="ORF">HB904_11070</name>
</gene>
<sequence>MFRFLIRLLVSIGVIFYIVYFFLSFYTTVAVNNDKPITEEELAGTIIVLLLLMLLIVIITLAITEFNNTRFLKKECNYLAYIVCTKKHPDVLIKLHITHLSVMQNNQEKLAGIAKIIAPSSFIIFLLQTDNLKEYTLFQLFLLFSCITISSLFLYTVFQRQVTLNASESIFSEQLFLLAIPNYDKDYEGNDPHLATRINKRKLPKDFYDSIGFSNSILPLHKRSLLKQRKK</sequence>
<evidence type="ECO:0000313" key="5">
    <source>
        <dbReference type="Proteomes" id="UP000574104"/>
    </source>
</evidence>
<keyword evidence="1" id="KW-0472">Membrane</keyword>
<feature type="transmembrane region" description="Helical" evidence="1">
    <location>
        <begin position="43"/>
        <end position="64"/>
    </location>
</feature>